<dbReference type="OrthoDB" id="425344at2759"/>
<keyword evidence="2" id="KW-1185">Reference proteome</keyword>
<accession>A0A3L8SBS5</accession>
<dbReference type="SUPFAM" id="SSF53822">
    <property type="entry name" value="Periplasmic binding protein-like I"/>
    <property type="match status" value="1"/>
</dbReference>
<organism evidence="1 2">
    <name type="scientific">Chloebia gouldiae</name>
    <name type="common">Gouldian finch</name>
    <name type="synonym">Erythrura gouldiae</name>
    <dbReference type="NCBI Taxonomy" id="44316"/>
    <lineage>
        <taxon>Eukaryota</taxon>
        <taxon>Metazoa</taxon>
        <taxon>Chordata</taxon>
        <taxon>Craniata</taxon>
        <taxon>Vertebrata</taxon>
        <taxon>Euteleostomi</taxon>
        <taxon>Archelosauria</taxon>
        <taxon>Archosauria</taxon>
        <taxon>Dinosauria</taxon>
        <taxon>Saurischia</taxon>
        <taxon>Theropoda</taxon>
        <taxon>Coelurosauria</taxon>
        <taxon>Aves</taxon>
        <taxon>Neognathae</taxon>
        <taxon>Neoaves</taxon>
        <taxon>Telluraves</taxon>
        <taxon>Australaves</taxon>
        <taxon>Passeriformes</taxon>
        <taxon>Passeroidea</taxon>
        <taxon>Passeridae</taxon>
        <taxon>Chloebia</taxon>
    </lineage>
</organism>
<proteinExistence type="predicted"/>
<protein>
    <recommendedName>
        <fullName evidence="3">Receptor ligand binding region domain-containing protein</fullName>
    </recommendedName>
</protein>
<dbReference type="EMBL" id="QUSF01000031">
    <property type="protein sequence ID" value="RLV99696.1"/>
    <property type="molecule type" value="Genomic_DNA"/>
</dbReference>
<dbReference type="Proteomes" id="UP000276834">
    <property type="component" value="Unassembled WGS sequence"/>
</dbReference>
<evidence type="ECO:0000313" key="2">
    <source>
        <dbReference type="Proteomes" id="UP000276834"/>
    </source>
</evidence>
<evidence type="ECO:0008006" key="3">
    <source>
        <dbReference type="Google" id="ProtNLM"/>
    </source>
</evidence>
<dbReference type="InterPro" id="IPR028082">
    <property type="entry name" value="Peripla_BP_I"/>
</dbReference>
<reference evidence="1 2" key="1">
    <citation type="journal article" date="2018" name="Proc. R. Soc. B">
        <title>A non-coding region near Follistatin controls head colour polymorphism in the Gouldian finch.</title>
        <authorList>
            <person name="Toomey M.B."/>
            <person name="Marques C.I."/>
            <person name="Andrade P."/>
            <person name="Araujo P.M."/>
            <person name="Sabatino S."/>
            <person name="Gazda M.A."/>
            <person name="Afonso S."/>
            <person name="Lopes R.J."/>
            <person name="Corbo J.C."/>
            <person name="Carneiro M."/>
        </authorList>
    </citation>
    <scope>NUCLEOTIDE SEQUENCE [LARGE SCALE GENOMIC DNA]</scope>
    <source>
        <strain evidence="1">Red01</strain>
        <tissue evidence="1">Muscle</tissue>
    </source>
</reference>
<gene>
    <name evidence="1" type="ORF">DV515_00009531</name>
</gene>
<evidence type="ECO:0000313" key="1">
    <source>
        <dbReference type="EMBL" id="RLV99696.1"/>
    </source>
</evidence>
<dbReference type="AlphaFoldDB" id="A0A3L8SBS5"/>
<sequence>MDNLGLERSAGTPVMFNKNGDAPGRYDIFQYHSSNTSTPGYRLVGQWTDDLQLNVSPLLGGHSVGSLLLLTAPQWGFAHCLILLCPAAFPLHPESQSSSD</sequence>
<name>A0A3L8SBS5_CHLGU</name>
<comment type="caution">
    <text evidence="1">The sequence shown here is derived from an EMBL/GenBank/DDBJ whole genome shotgun (WGS) entry which is preliminary data.</text>
</comment>